<evidence type="ECO:0000313" key="9">
    <source>
        <dbReference type="EMBL" id="KAF3336764.1"/>
    </source>
</evidence>
<evidence type="ECO:0000256" key="6">
    <source>
        <dbReference type="ARBA" id="ARBA00023033"/>
    </source>
</evidence>
<protein>
    <submittedName>
        <fullName evidence="9">Cytochrome P450 71A1-like protein</fullName>
    </submittedName>
</protein>
<keyword evidence="10" id="KW-1185">Reference proteome</keyword>
<evidence type="ECO:0000256" key="1">
    <source>
        <dbReference type="ARBA" id="ARBA00010617"/>
    </source>
</evidence>
<keyword evidence="2 7" id="KW-0349">Heme</keyword>
<dbReference type="SUPFAM" id="SSF48264">
    <property type="entry name" value="Cytochrome P450"/>
    <property type="match status" value="1"/>
</dbReference>
<reference evidence="9" key="1">
    <citation type="submission" date="2020-01" db="EMBL/GenBank/DDBJ databases">
        <title>Genome sequence of Kobresia littledalei, the first chromosome-level genome in the family Cyperaceae.</title>
        <authorList>
            <person name="Qu G."/>
        </authorList>
    </citation>
    <scope>NUCLEOTIDE SEQUENCE</scope>
    <source>
        <strain evidence="9">C.B.Clarke</strain>
        <tissue evidence="9">Leaf</tissue>
    </source>
</reference>
<organism evidence="9 10">
    <name type="scientific">Carex littledalei</name>
    <dbReference type="NCBI Taxonomy" id="544730"/>
    <lineage>
        <taxon>Eukaryota</taxon>
        <taxon>Viridiplantae</taxon>
        <taxon>Streptophyta</taxon>
        <taxon>Embryophyta</taxon>
        <taxon>Tracheophyta</taxon>
        <taxon>Spermatophyta</taxon>
        <taxon>Magnoliopsida</taxon>
        <taxon>Liliopsida</taxon>
        <taxon>Poales</taxon>
        <taxon>Cyperaceae</taxon>
        <taxon>Cyperoideae</taxon>
        <taxon>Cariceae</taxon>
        <taxon>Carex</taxon>
        <taxon>Carex subgen. Euthyceras</taxon>
    </lineage>
</organism>
<evidence type="ECO:0000256" key="8">
    <source>
        <dbReference type="RuleBase" id="RU000461"/>
    </source>
</evidence>
<evidence type="ECO:0000256" key="7">
    <source>
        <dbReference type="PIRSR" id="PIRSR602401-1"/>
    </source>
</evidence>
<sequence length="425" mass="49392">MLLHLGCVQTLVVSSPEGAEEILKKQDDVFASRPSTKAWNLLLYGSRNVGFAPYGKYWKQAKKLYVIHLLAPAKVKSFDRAREEEVSKAIEKIRLAHELSNPIDLCEVFSSFTLDVICRIVSKSFSKRHLLRELIEEGTTMFSEFNFEDYFPTLRCLDMLTGFNSKAIKIFKQWDELLDEVIKEHMNRHLNGEKDEEYLLDVLLIQANKKDDFELTKDHLKAILIEMFAGGSHTTFITIEWAMAELVQNRKVMKKLQEQFRQIRDVKHILTIENIKEITYLTCVIKETLRLHPPAPLLVPRESMQDSNVKGYRIPKGTKVVINAWTINRDPNYWENPDEFYPERFMENTVDFRGNNLEYLPFGAGKRICPGINFAQSNIEIILANILYHFDWELPHGEELDMSEAAGLSARRAENLRLIPRKIDR</sequence>
<keyword evidence="5 7" id="KW-0408">Iron</keyword>
<gene>
    <name evidence="9" type="ORF">FCM35_KLT19350</name>
</gene>
<dbReference type="PANTHER" id="PTHR47955:SF14">
    <property type="entry name" value="OS01G0543600 PROTEIN"/>
    <property type="match status" value="1"/>
</dbReference>
<accession>A0A833VXN6</accession>
<dbReference type="Proteomes" id="UP000623129">
    <property type="component" value="Unassembled WGS sequence"/>
</dbReference>
<dbReference type="OrthoDB" id="1055148at2759"/>
<evidence type="ECO:0000256" key="2">
    <source>
        <dbReference type="ARBA" id="ARBA00022617"/>
    </source>
</evidence>
<evidence type="ECO:0000256" key="4">
    <source>
        <dbReference type="ARBA" id="ARBA00023002"/>
    </source>
</evidence>
<evidence type="ECO:0000313" key="10">
    <source>
        <dbReference type="Proteomes" id="UP000623129"/>
    </source>
</evidence>
<dbReference type="AlphaFoldDB" id="A0A833VXN6"/>
<dbReference type="PRINTS" id="PR00385">
    <property type="entry name" value="P450"/>
</dbReference>
<dbReference type="PRINTS" id="PR00463">
    <property type="entry name" value="EP450I"/>
</dbReference>
<dbReference type="EMBL" id="SWLB01000007">
    <property type="protein sequence ID" value="KAF3336764.1"/>
    <property type="molecule type" value="Genomic_DNA"/>
</dbReference>
<keyword evidence="4 8" id="KW-0560">Oxidoreductase</keyword>
<dbReference type="InterPro" id="IPR002401">
    <property type="entry name" value="Cyt_P450_E_grp-I"/>
</dbReference>
<dbReference type="PANTHER" id="PTHR47955">
    <property type="entry name" value="CYTOCHROME P450 FAMILY 71 PROTEIN"/>
    <property type="match status" value="1"/>
</dbReference>
<dbReference type="Pfam" id="PF00067">
    <property type="entry name" value="p450"/>
    <property type="match status" value="1"/>
</dbReference>
<feature type="binding site" description="axial binding residue" evidence="7">
    <location>
        <position position="369"/>
    </location>
    <ligand>
        <name>heme</name>
        <dbReference type="ChEBI" id="CHEBI:30413"/>
    </ligand>
    <ligandPart>
        <name>Fe</name>
        <dbReference type="ChEBI" id="CHEBI:18248"/>
    </ligandPart>
</feature>
<keyword evidence="3 7" id="KW-0479">Metal-binding</keyword>
<comment type="cofactor">
    <cofactor evidence="7">
        <name>heme</name>
        <dbReference type="ChEBI" id="CHEBI:30413"/>
    </cofactor>
</comment>
<comment type="caution">
    <text evidence="9">The sequence shown here is derived from an EMBL/GenBank/DDBJ whole genome shotgun (WGS) entry which is preliminary data.</text>
</comment>
<evidence type="ECO:0000256" key="3">
    <source>
        <dbReference type="ARBA" id="ARBA00022723"/>
    </source>
</evidence>
<dbReference type="FunFam" id="1.10.630.10:FF:000043">
    <property type="entry name" value="Cytochrome P450 99A2"/>
    <property type="match status" value="1"/>
</dbReference>
<dbReference type="GO" id="GO:0005506">
    <property type="term" value="F:iron ion binding"/>
    <property type="evidence" value="ECO:0007669"/>
    <property type="project" value="InterPro"/>
</dbReference>
<dbReference type="GO" id="GO:0020037">
    <property type="term" value="F:heme binding"/>
    <property type="evidence" value="ECO:0007669"/>
    <property type="project" value="InterPro"/>
</dbReference>
<dbReference type="PROSITE" id="PS00086">
    <property type="entry name" value="CYTOCHROME_P450"/>
    <property type="match status" value="1"/>
</dbReference>
<dbReference type="Gene3D" id="1.10.630.10">
    <property type="entry name" value="Cytochrome P450"/>
    <property type="match status" value="1"/>
</dbReference>
<dbReference type="CDD" id="cd11072">
    <property type="entry name" value="CYP71-like"/>
    <property type="match status" value="1"/>
</dbReference>
<evidence type="ECO:0000256" key="5">
    <source>
        <dbReference type="ARBA" id="ARBA00023004"/>
    </source>
</evidence>
<comment type="similarity">
    <text evidence="1 8">Belongs to the cytochrome P450 family.</text>
</comment>
<dbReference type="GO" id="GO:0016705">
    <property type="term" value="F:oxidoreductase activity, acting on paired donors, with incorporation or reduction of molecular oxygen"/>
    <property type="evidence" value="ECO:0007669"/>
    <property type="project" value="InterPro"/>
</dbReference>
<dbReference type="InterPro" id="IPR017972">
    <property type="entry name" value="Cyt_P450_CS"/>
</dbReference>
<dbReference type="InterPro" id="IPR001128">
    <property type="entry name" value="Cyt_P450"/>
</dbReference>
<dbReference type="GO" id="GO:0004497">
    <property type="term" value="F:monooxygenase activity"/>
    <property type="evidence" value="ECO:0007669"/>
    <property type="project" value="UniProtKB-KW"/>
</dbReference>
<name>A0A833VXN6_9POAL</name>
<keyword evidence="6 8" id="KW-0503">Monooxygenase</keyword>
<proteinExistence type="inferred from homology"/>
<dbReference type="InterPro" id="IPR036396">
    <property type="entry name" value="Cyt_P450_sf"/>
</dbReference>